<comment type="caution">
    <text evidence="1">The sequence shown here is derived from an EMBL/GenBank/DDBJ whole genome shotgun (WGS) entry which is preliminary data.</text>
</comment>
<dbReference type="InterPro" id="IPR036704">
    <property type="entry name" value="RraA/RraA-like_sf"/>
</dbReference>
<dbReference type="GO" id="GO:0032259">
    <property type="term" value="P:methylation"/>
    <property type="evidence" value="ECO:0007669"/>
    <property type="project" value="UniProtKB-KW"/>
</dbReference>
<dbReference type="PATRIC" id="fig|547559.17.peg.782"/>
<evidence type="ECO:0000313" key="1">
    <source>
        <dbReference type="EMBL" id="ELY32227.1"/>
    </source>
</evidence>
<dbReference type="SUPFAM" id="SSF89562">
    <property type="entry name" value="RraA-like"/>
    <property type="match status" value="1"/>
</dbReference>
<dbReference type="RefSeq" id="WP_004214396.1">
    <property type="nucleotide sequence ID" value="NC_013923.1"/>
</dbReference>
<reference evidence="1 2" key="1">
    <citation type="journal article" date="2014" name="PLoS Genet.">
        <title>Phylogenetically driven sequencing of extremely halophilic archaea reveals strategies for static and dynamic osmo-response.</title>
        <authorList>
            <person name="Becker E.A."/>
            <person name="Seitzer P.M."/>
            <person name="Tritt A."/>
            <person name="Larsen D."/>
            <person name="Krusor M."/>
            <person name="Yao A.I."/>
            <person name="Wu D."/>
            <person name="Madern D."/>
            <person name="Eisen J.A."/>
            <person name="Darling A.E."/>
            <person name="Facciotti M.T."/>
        </authorList>
    </citation>
    <scope>NUCLEOTIDE SEQUENCE [LARGE SCALE GENOMIC DNA]</scope>
    <source>
        <strain evidence="2">ATCC 43099 / DSM 3394 / CCM 3739 / CIP 104546 / IAM 13178 / JCM 8861 / NBRC 102185 / NCIMB 2190 / MS3</strain>
    </source>
</reference>
<gene>
    <name evidence="1" type="ORF">C500_04094</name>
</gene>
<proteinExistence type="predicted"/>
<organism evidence="1 2">
    <name type="scientific">Natrialba magadii (strain ATCC 43099 / DSM 3394 / CCM 3739 / CIP 104546 / IAM 13178 / JCM 8861 / NBRC 102185 / NCIMB 2190 / MS3)</name>
    <name type="common">Natronobacterium magadii</name>
    <dbReference type="NCBI Taxonomy" id="547559"/>
    <lineage>
        <taxon>Archaea</taxon>
        <taxon>Methanobacteriati</taxon>
        <taxon>Methanobacteriota</taxon>
        <taxon>Stenosarchaea group</taxon>
        <taxon>Halobacteria</taxon>
        <taxon>Halobacteriales</taxon>
        <taxon>Natrialbaceae</taxon>
        <taxon>Natrialba</taxon>
    </lineage>
</organism>
<keyword evidence="1" id="KW-0489">Methyltransferase</keyword>
<evidence type="ECO:0000313" key="2">
    <source>
        <dbReference type="Proteomes" id="UP000011543"/>
    </source>
</evidence>
<protein>
    <submittedName>
        <fullName evidence="1">Dimethylmenaquinone methyltransferase</fullName>
    </submittedName>
</protein>
<dbReference type="GO" id="GO:0008168">
    <property type="term" value="F:methyltransferase activity"/>
    <property type="evidence" value="ECO:0007669"/>
    <property type="project" value="UniProtKB-KW"/>
</dbReference>
<accession>L9V5B4</accession>
<dbReference type="EMBL" id="AOHS01000017">
    <property type="protein sequence ID" value="ELY32227.1"/>
    <property type="molecule type" value="Genomic_DNA"/>
</dbReference>
<name>L9V5B4_NATMM</name>
<dbReference type="Pfam" id="PF03737">
    <property type="entry name" value="RraA-like"/>
    <property type="match status" value="1"/>
</dbReference>
<sequence length="221" mass="23868">MMSMNTIDRVDSDTIEAAATLDPNDLGHHFHFGFTTPEIQFMETTEPVEMVGQVVTVRIPPEDSTMVHKATEIAEPGDVIVVDMQGHTTNAPWGEMTTRAAIESGVTGAVIDGSITDSREIDELEFPVYARGKSARTTRLHGRGGEINSPVQIGGSVVNPGDIAIGNEDGVLFLRREKVDEAIEYCKEVKSQEEETIQKLESGASLADLTAANELLDQAGD</sequence>
<dbReference type="CDD" id="cd16841">
    <property type="entry name" value="RraA_family"/>
    <property type="match status" value="1"/>
</dbReference>
<dbReference type="PANTHER" id="PTHR33254:SF4">
    <property type="entry name" value="4-HYDROXY-4-METHYL-2-OXOGLUTARATE ALDOLASE 3-RELATED"/>
    <property type="match status" value="1"/>
</dbReference>
<dbReference type="Proteomes" id="UP000011543">
    <property type="component" value="Unassembled WGS sequence"/>
</dbReference>
<dbReference type="AlphaFoldDB" id="L9V5B4"/>
<dbReference type="PANTHER" id="PTHR33254">
    <property type="entry name" value="4-HYDROXY-4-METHYL-2-OXOGLUTARATE ALDOLASE 3-RELATED"/>
    <property type="match status" value="1"/>
</dbReference>
<keyword evidence="1" id="KW-0808">Transferase</keyword>
<dbReference type="InterPro" id="IPR005493">
    <property type="entry name" value="RraA/RraA-like"/>
</dbReference>
<dbReference type="Gene3D" id="3.50.30.40">
    <property type="entry name" value="Ribonuclease E inhibitor RraA/RraA-like"/>
    <property type="match status" value="1"/>
</dbReference>
<dbReference type="OrthoDB" id="15246at2157"/>
<dbReference type="GeneID" id="8826747"/>